<evidence type="ECO:0000313" key="3">
    <source>
        <dbReference type="Proteomes" id="UP000235786"/>
    </source>
</evidence>
<name>A0A2J6S7K9_HYAVF</name>
<accession>A0A2J6S7K9</accession>
<dbReference type="Proteomes" id="UP000235786">
    <property type="component" value="Unassembled WGS sequence"/>
</dbReference>
<evidence type="ECO:0000313" key="2">
    <source>
        <dbReference type="EMBL" id="PMD46750.1"/>
    </source>
</evidence>
<protein>
    <submittedName>
        <fullName evidence="2">Uncharacterized protein</fullName>
    </submittedName>
</protein>
<dbReference type="OrthoDB" id="4733511at2759"/>
<gene>
    <name evidence="2" type="ORF">L207DRAFT_562020</name>
</gene>
<reference evidence="2 3" key="1">
    <citation type="submission" date="2016-04" db="EMBL/GenBank/DDBJ databases">
        <title>A degradative enzymes factory behind the ericoid mycorrhizal symbiosis.</title>
        <authorList>
            <consortium name="DOE Joint Genome Institute"/>
            <person name="Martino E."/>
            <person name="Morin E."/>
            <person name="Grelet G."/>
            <person name="Kuo A."/>
            <person name="Kohler A."/>
            <person name="Daghino S."/>
            <person name="Barry K."/>
            <person name="Choi C."/>
            <person name="Cichocki N."/>
            <person name="Clum A."/>
            <person name="Copeland A."/>
            <person name="Hainaut M."/>
            <person name="Haridas S."/>
            <person name="Labutti K."/>
            <person name="Lindquist E."/>
            <person name="Lipzen A."/>
            <person name="Khouja H.-R."/>
            <person name="Murat C."/>
            <person name="Ohm R."/>
            <person name="Olson A."/>
            <person name="Spatafora J."/>
            <person name="Veneault-Fourrey C."/>
            <person name="Henrissat B."/>
            <person name="Grigoriev I."/>
            <person name="Martin F."/>
            <person name="Perotto S."/>
        </authorList>
    </citation>
    <scope>NUCLEOTIDE SEQUENCE [LARGE SCALE GENOMIC DNA]</scope>
    <source>
        <strain evidence="2 3">F</strain>
    </source>
</reference>
<dbReference type="AlphaFoldDB" id="A0A2J6S7K9"/>
<evidence type="ECO:0000256" key="1">
    <source>
        <dbReference type="SAM" id="MobiDB-lite"/>
    </source>
</evidence>
<proteinExistence type="predicted"/>
<dbReference type="EMBL" id="KZ613939">
    <property type="protein sequence ID" value="PMD46750.1"/>
    <property type="molecule type" value="Genomic_DNA"/>
</dbReference>
<organism evidence="2 3">
    <name type="scientific">Hyaloscypha variabilis (strain UAMH 11265 / GT02V1 / F)</name>
    <name type="common">Meliniomyces variabilis</name>
    <dbReference type="NCBI Taxonomy" id="1149755"/>
    <lineage>
        <taxon>Eukaryota</taxon>
        <taxon>Fungi</taxon>
        <taxon>Dikarya</taxon>
        <taxon>Ascomycota</taxon>
        <taxon>Pezizomycotina</taxon>
        <taxon>Leotiomycetes</taxon>
        <taxon>Helotiales</taxon>
        <taxon>Hyaloscyphaceae</taxon>
        <taxon>Hyaloscypha</taxon>
        <taxon>Hyaloscypha variabilis</taxon>
    </lineage>
</organism>
<feature type="region of interest" description="Disordered" evidence="1">
    <location>
        <begin position="247"/>
        <end position="282"/>
    </location>
</feature>
<sequence length="326" mass="37388">MAPIIHSPDTRSGADSSSTDNDAESKRDFEHMLRRIAETYPEREDDDMEETSVYERYDQFKEWRDWYIQKYSHTPPESLVQKDGKDVDIRVLFMAYPTLTYSILLVLEACFEVDKAICGLDTVAFSTVKQWHMPEDMTAYNYLLSDELVLWWKLELCELNNEIDSRTSNGVYVYLRFRGICNAFAKLDNVIDCGTGLDNTIGTRIWTYASEVAYDDLPSRLWESIRGRKILLEDSIKIMSKVLKQNKPREGHGQPVLRAVSGSTESEGLKQRIPKRSSPEATESFVQFAGSSSISHRNVPENPNSAVSFDHQFRETATTSSISRYL</sequence>
<keyword evidence="3" id="KW-1185">Reference proteome</keyword>
<feature type="region of interest" description="Disordered" evidence="1">
    <location>
        <begin position="1"/>
        <end position="29"/>
    </location>
</feature>
<feature type="non-terminal residue" evidence="2">
    <location>
        <position position="326"/>
    </location>
</feature>